<evidence type="ECO:0000256" key="1">
    <source>
        <dbReference type="SAM" id="Phobius"/>
    </source>
</evidence>
<name>A0ABU0YP52_9PROT</name>
<dbReference type="PANTHER" id="PTHR40078">
    <property type="entry name" value="INTEGRAL MEMBRANE PROTEIN-RELATED"/>
    <property type="match status" value="1"/>
</dbReference>
<dbReference type="PANTHER" id="PTHR40078:SF1">
    <property type="entry name" value="INTEGRAL MEMBRANE PROTEIN"/>
    <property type="match status" value="1"/>
</dbReference>
<reference evidence="3" key="1">
    <citation type="submission" date="2023-08" db="EMBL/GenBank/DDBJ databases">
        <title>Rhodospirillaceae gen. nov., a novel taxon isolated from the Yangtze River Yuezi River estuary sludge.</title>
        <authorList>
            <person name="Ruan L."/>
        </authorList>
    </citation>
    <scope>NUCLEOTIDE SEQUENCE [LARGE SCALE GENOMIC DNA]</scope>
    <source>
        <strain evidence="3">R-7</strain>
    </source>
</reference>
<accession>A0ABU0YP52</accession>
<gene>
    <name evidence="2" type="ORF">Q8A70_17570</name>
</gene>
<feature type="transmembrane region" description="Helical" evidence="1">
    <location>
        <begin position="7"/>
        <end position="25"/>
    </location>
</feature>
<proteinExistence type="predicted"/>
<feature type="transmembrane region" description="Helical" evidence="1">
    <location>
        <begin position="45"/>
        <end position="65"/>
    </location>
</feature>
<feature type="transmembrane region" description="Helical" evidence="1">
    <location>
        <begin position="72"/>
        <end position="90"/>
    </location>
</feature>
<organism evidence="2 3">
    <name type="scientific">Dongia sedimenti</name>
    <dbReference type="NCBI Taxonomy" id="3064282"/>
    <lineage>
        <taxon>Bacteria</taxon>
        <taxon>Pseudomonadati</taxon>
        <taxon>Pseudomonadota</taxon>
        <taxon>Alphaproteobacteria</taxon>
        <taxon>Rhodospirillales</taxon>
        <taxon>Dongiaceae</taxon>
        <taxon>Dongia</taxon>
    </lineage>
</organism>
<comment type="caution">
    <text evidence="2">The sequence shown here is derived from an EMBL/GenBank/DDBJ whole genome shotgun (WGS) entry which is preliminary data.</text>
</comment>
<evidence type="ECO:0008006" key="4">
    <source>
        <dbReference type="Google" id="ProtNLM"/>
    </source>
</evidence>
<dbReference type="Pfam" id="PF19700">
    <property type="entry name" value="DUF6198"/>
    <property type="match status" value="1"/>
</dbReference>
<keyword evidence="1" id="KW-0812">Transmembrane</keyword>
<sequence length="196" mass="20780">MRNLKRWIFLFAGFACYGIAIAMMVRADLGLGPWDAFHQGVALQLGMKIGTAAVIVGAAVMLFWLPLKQKPGIGTVLNVLCIGPMTNVALDYVPVPHDAVTQWALMLGGIVVISIGSALYLPTKLGAGPRDGLMLGLHQKFGLSIRVARTIIEISVLGIGWWLGGAVGLGTLAFAALIGPLVHWMLDVEKKLGLVG</sequence>
<keyword evidence="1" id="KW-0472">Membrane</keyword>
<protein>
    <recommendedName>
        <fullName evidence="4">Membrane protein YczE</fullName>
    </recommendedName>
</protein>
<feature type="transmembrane region" description="Helical" evidence="1">
    <location>
        <begin position="102"/>
        <end position="122"/>
    </location>
</feature>
<dbReference type="InterPro" id="IPR038750">
    <property type="entry name" value="YczE/YyaS-like"/>
</dbReference>
<keyword evidence="3" id="KW-1185">Reference proteome</keyword>
<keyword evidence="1" id="KW-1133">Transmembrane helix</keyword>
<evidence type="ECO:0000313" key="3">
    <source>
        <dbReference type="Proteomes" id="UP001230156"/>
    </source>
</evidence>
<dbReference type="Proteomes" id="UP001230156">
    <property type="component" value="Unassembled WGS sequence"/>
</dbReference>
<dbReference type="RefSeq" id="WP_379957538.1">
    <property type="nucleotide sequence ID" value="NZ_JAUYVI010000005.1"/>
</dbReference>
<evidence type="ECO:0000313" key="2">
    <source>
        <dbReference type="EMBL" id="MDQ7249501.1"/>
    </source>
</evidence>
<dbReference type="EMBL" id="JAUYVI010000005">
    <property type="protein sequence ID" value="MDQ7249501.1"/>
    <property type="molecule type" value="Genomic_DNA"/>
</dbReference>